<dbReference type="GO" id="GO:0010088">
    <property type="term" value="P:phloem development"/>
    <property type="evidence" value="ECO:0007669"/>
    <property type="project" value="InterPro"/>
</dbReference>
<evidence type="ECO:0000313" key="6">
    <source>
        <dbReference type="EMBL" id="GMN74194.1"/>
    </source>
</evidence>
<dbReference type="InterPro" id="IPR027944">
    <property type="entry name" value="SEO_C"/>
</dbReference>
<name>A0AA88EG83_FICCA</name>
<evidence type="ECO:0008006" key="8">
    <source>
        <dbReference type="Google" id="ProtNLM"/>
    </source>
</evidence>
<feature type="domain" description="Sieve element occlusion N-terminal" evidence="1">
    <location>
        <begin position="1"/>
        <end position="165"/>
    </location>
</feature>
<dbReference type="Pfam" id="PF14577">
    <property type="entry name" value="SEO_C"/>
    <property type="match status" value="1"/>
</dbReference>
<evidence type="ECO:0000259" key="2">
    <source>
        <dbReference type="Pfam" id="PF14577"/>
    </source>
</evidence>
<dbReference type="EMBL" id="BTGU01010825">
    <property type="protein sequence ID" value="GMN74194.1"/>
    <property type="molecule type" value="Genomic_DNA"/>
</dbReference>
<dbReference type="InterPro" id="IPR039299">
    <property type="entry name" value="SEOA"/>
</dbReference>
<dbReference type="EMBL" id="BTGU01010822">
    <property type="protein sequence ID" value="GMN74180.1"/>
    <property type="molecule type" value="Genomic_DNA"/>
</dbReference>
<dbReference type="PANTHER" id="PTHR33232:SF18">
    <property type="entry name" value="PROTEIN SIEVE ELEMENT OCCLUSION B-LIKE"/>
    <property type="match status" value="1"/>
</dbReference>
<dbReference type="EMBL" id="BTGU01010824">
    <property type="protein sequence ID" value="GMN74190.1"/>
    <property type="molecule type" value="Genomic_DNA"/>
</dbReference>
<dbReference type="PANTHER" id="PTHR33232">
    <property type="entry name" value="PROTEIN SIEVE ELEMENT OCCLUSION B-LIKE"/>
    <property type="match status" value="1"/>
</dbReference>
<dbReference type="Proteomes" id="UP001187192">
    <property type="component" value="Unassembled WGS sequence"/>
</dbReference>
<evidence type="ECO:0000259" key="1">
    <source>
        <dbReference type="Pfam" id="PF14576"/>
    </source>
</evidence>
<feature type="domain" description="Sieve element occlusion C-terminal" evidence="2">
    <location>
        <begin position="322"/>
        <end position="535"/>
    </location>
</feature>
<organism evidence="5 7">
    <name type="scientific">Ficus carica</name>
    <name type="common">Common fig</name>
    <dbReference type="NCBI Taxonomy" id="3494"/>
    <lineage>
        <taxon>Eukaryota</taxon>
        <taxon>Viridiplantae</taxon>
        <taxon>Streptophyta</taxon>
        <taxon>Embryophyta</taxon>
        <taxon>Tracheophyta</taxon>
        <taxon>Spermatophyta</taxon>
        <taxon>Magnoliopsida</taxon>
        <taxon>eudicotyledons</taxon>
        <taxon>Gunneridae</taxon>
        <taxon>Pentapetalae</taxon>
        <taxon>rosids</taxon>
        <taxon>fabids</taxon>
        <taxon>Rosales</taxon>
        <taxon>Moraceae</taxon>
        <taxon>Ficeae</taxon>
        <taxon>Ficus</taxon>
    </lineage>
</organism>
<dbReference type="Pfam" id="PF14576">
    <property type="entry name" value="SEO_N"/>
    <property type="match status" value="1"/>
</dbReference>
<reference evidence="5" key="1">
    <citation type="submission" date="2023-07" db="EMBL/GenBank/DDBJ databases">
        <title>draft genome sequence of fig (Ficus carica).</title>
        <authorList>
            <person name="Takahashi T."/>
            <person name="Nishimura K."/>
        </authorList>
    </citation>
    <scope>NUCLEOTIDE SEQUENCE</scope>
</reference>
<dbReference type="InterPro" id="IPR027942">
    <property type="entry name" value="SEO_N"/>
</dbReference>
<accession>A0AA88EG83</accession>
<dbReference type="EMBL" id="BTGU01010823">
    <property type="protein sequence ID" value="GMN74184.1"/>
    <property type="molecule type" value="Genomic_DNA"/>
</dbReference>
<proteinExistence type="predicted"/>
<keyword evidence="7" id="KW-1185">Reference proteome</keyword>
<evidence type="ECO:0000313" key="7">
    <source>
        <dbReference type="Proteomes" id="UP001187192"/>
    </source>
</evidence>
<evidence type="ECO:0000313" key="3">
    <source>
        <dbReference type="EMBL" id="GMN74180.1"/>
    </source>
</evidence>
<gene>
    <name evidence="3" type="ORF">TIFTF001_052326</name>
    <name evidence="4" type="ORF">TIFTF001_052327</name>
    <name evidence="5" type="ORF">TIFTF001_052328</name>
    <name evidence="6" type="ORF">TIFTF001_052329</name>
</gene>
<evidence type="ECO:0000313" key="5">
    <source>
        <dbReference type="EMBL" id="GMN74190.1"/>
    </source>
</evidence>
<protein>
    <recommendedName>
        <fullName evidence="8">Protein SIEVE ELEMENT OCCLUSION B-like</fullName>
    </recommendedName>
</protein>
<dbReference type="AlphaFoldDB" id="A0AA88EG83"/>
<evidence type="ECO:0000313" key="4">
    <source>
        <dbReference type="EMBL" id="GMN74184.1"/>
    </source>
</evidence>
<comment type="caution">
    <text evidence="5">The sequence shown here is derived from an EMBL/GenBank/DDBJ whole genome shotgun (WGS) entry which is preliminary data.</text>
</comment>
<sequence length="544" mass="62560">MEFGDFWLLAHHQQSDQLAKSLATLKRVSVLVKPAEIQKRRQEVLELNNLIKTTMQVIAIFDEFEKLSLNYNLKDVPGLTIALDLLPVPSTGPSLVSLLALLRSVPSQGEGVRSSTVCAESSLHLQQAKNPANFLQEADRKINFHFDITEEAESYRRLRKIFQTPTEIMEVFKALIFTKDNVQPLIDGSTNKTVQIEVIRKRYVLLYITGLDISDDDISVLKPVYDATKKDDRYKIVWVPIVEQWTEEQRKKFEILRVKMPWYVVQYYSPIAGLKFVKEEWEYKGKPTLVVVNPQGKVENVNALHLIRVWGMKAFPFNKAAEEAISREREWIGPVVNNFHPSVQTWIKEEKYILFYGGKDNEWIQQFSKKATALANDPIIKDTLKTNIELFCIGKTAKGGEDHGLLGRFWTSIESLFFTKVHHQQVDPVTQEIQKLLSYKNESGWAVLSKGQTVVVAGHGFTILKVVEEFDKWKEAVKEYGFEYVFKEYHNKVIQSVRHCCRLDIPSVSAKVPETMQCPECPRIMETFITYKCCHIDAPANAHH</sequence>